<protein>
    <recommendedName>
        <fullName evidence="4">Thymus, brain and testes associated</fullName>
    </recommendedName>
</protein>
<dbReference type="Pfam" id="PF15256">
    <property type="entry name" value="SPATIAL"/>
    <property type="match status" value="1"/>
</dbReference>
<feature type="region of interest" description="Disordered" evidence="1">
    <location>
        <begin position="1"/>
        <end position="39"/>
    </location>
</feature>
<reference evidence="2 3" key="1">
    <citation type="journal article" date="2011" name="Genome Biol. Evol.">
        <title>Integration of the genetic map and genome assembly of fugu facilitates insights into distinct features of genome evolution in teleosts and mammals.</title>
        <authorList>
            <person name="Kai W."/>
            <person name="Kikuchi K."/>
            <person name="Tohari S."/>
            <person name="Chew A.K."/>
            <person name="Tay A."/>
            <person name="Fujiwara A."/>
            <person name="Hosoya S."/>
            <person name="Suetake H."/>
            <person name="Naruse K."/>
            <person name="Brenner S."/>
            <person name="Suzuki Y."/>
            <person name="Venkatesh B."/>
        </authorList>
    </citation>
    <scope>NUCLEOTIDE SEQUENCE [LARGE SCALE GENOMIC DNA]</scope>
</reference>
<dbReference type="PANTHER" id="PTHR33772:SF1">
    <property type="entry name" value="PROTEIN TBATA"/>
    <property type="match status" value="1"/>
</dbReference>
<feature type="compositionally biased region" description="Polar residues" evidence="1">
    <location>
        <begin position="22"/>
        <end position="39"/>
    </location>
</feature>
<dbReference type="GeneTree" id="ENSGT00940000174594"/>
<dbReference type="AlphaFoldDB" id="A0A3B5JYK6"/>
<reference evidence="2" key="2">
    <citation type="submission" date="2025-08" db="UniProtKB">
        <authorList>
            <consortium name="Ensembl"/>
        </authorList>
    </citation>
    <scope>IDENTIFICATION</scope>
</reference>
<name>A0A3B5JYK6_TAKRU</name>
<organism evidence="2 3">
    <name type="scientific">Takifugu rubripes</name>
    <name type="common">Japanese pufferfish</name>
    <name type="synonym">Fugu rubripes</name>
    <dbReference type="NCBI Taxonomy" id="31033"/>
    <lineage>
        <taxon>Eukaryota</taxon>
        <taxon>Metazoa</taxon>
        <taxon>Chordata</taxon>
        <taxon>Craniata</taxon>
        <taxon>Vertebrata</taxon>
        <taxon>Euteleostomi</taxon>
        <taxon>Actinopterygii</taxon>
        <taxon>Neopterygii</taxon>
        <taxon>Teleostei</taxon>
        <taxon>Neoteleostei</taxon>
        <taxon>Acanthomorphata</taxon>
        <taxon>Eupercaria</taxon>
        <taxon>Tetraodontiformes</taxon>
        <taxon>Tetradontoidea</taxon>
        <taxon>Tetraodontidae</taxon>
        <taxon>Takifugu</taxon>
    </lineage>
</organism>
<evidence type="ECO:0000313" key="3">
    <source>
        <dbReference type="Proteomes" id="UP000005226"/>
    </source>
</evidence>
<keyword evidence="3" id="KW-1185">Reference proteome</keyword>
<sequence>MSFPDRSAASRVTTDERGGGKSNQLQFTPEPSNRQSSSSARFGALSHHSFFSRHNPHPHRVRHIQGLNGRLICMVRDDWNVTTSLFPHPLLKSHILRETTRQPFSFPLAPTLCGLAAFSEAWRDALKELAAKVHLSAQEQKDKKEPEGLFGRRKTQYSAQTGRLIPPSSKSSQRVSRSQQHIYPQPLHDQELMVLELLCQILQTDSLTTVQQWLLLAGQRGNSRSLHALKRSLPSGMAYSLYLS</sequence>
<accession>A0A3B5JYK6</accession>
<evidence type="ECO:0000256" key="1">
    <source>
        <dbReference type="SAM" id="MobiDB-lite"/>
    </source>
</evidence>
<dbReference type="Proteomes" id="UP000005226">
    <property type="component" value="Chromosome 1"/>
</dbReference>
<evidence type="ECO:0008006" key="4">
    <source>
        <dbReference type="Google" id="ProtNLM"/>
    </source>
</evidence>
<evidence type="ECO:0000313" key="2">
    <source>
        <dbReference type="Ensembl" id="ENSTRUP00000050194.2"/>
    </source>
</evidence>
<feature type="compositionally biased region" description="Low complexity" evidence="1">
    <location>
        <begin position="168"/>
        <end position="180"/>
    </location>
</feature>
<dbReference type="PANTHER" id="PTHR33772">
    <property type="entry name" value="THYMUS, BRAIN AND TESTES-ASSOCIATED"/>
    <property type="match status" value="1"/>
</dbReference>
<feature type="region of interest" description="Disordered" evidence="1">
    <location>
        <begin position="160"/>
        <end position="180"/>
    </location>
</feature>
<dbReference type="InterPro" id="IPR037394">
    <property type="entry name" value="TBATA-like"/>
</dbReference>
<reference evidence="2" key="3">
    <citation type="submission" date="2025-09" db="UniProtKB">
        <authorList>
            <consortium name="Ensembl"/>
        </authorList>
    </citation>
    <scope>IDENTIFICATION</scope>
</reference>
<proteinExistence type="predicted"/>
<dbReference type="OMA" id="HSTWTCL"/>
<dbReference type="Ensembl" id="ENSTRUT00000048933.2">
    <property type="protein sequence ID" value="ENSTRUP00000050194.2"/>
    <property type="gene ID" value="ENSTRUG00000019647.2"/>
</dbReference>